<proteinExistence type="predicted"/>
<reference evidence="4" key="1">
    <citation type="submission" date="2018-06" db="EMBL/GenBank/DDBJ databases">
        <authorList>
            <person name="Zhirakovskaya E."/>
        </authorList>
    </citation>
    <scope>NUCLEOTIDE SEQUENCE</scope>
</reference>
<dbReference type="InterPro" id="IPR007809">
    <property type="entry name" value="FlgN-like"/>
</dbReference>
<protein>
    <recommendedName>
        <fullName evidence="5">FlgN protein</fullName>
    </recommendedName>
</protein>
<feature type="region of interest" description="Disordered" evidence="3">
    <location>
        <begin position="139"/>
        <end position="164"/>
    </location>
</feature>
<organism evidence="4">
    <name type="scientific">hydrothermal vent metagenome</name>
    <dbReference type="NCBI Taxonomy" id="652676"/>
    <lineage>
        <taxon>unclassified sequences</taxon>
        <taxon>metagenomes</taxon>
        <taxon>ecological metagenomes</taxon>
    </lineage>
</organism>
<feature type="compositionally biased region" description="Polar residues" evidence="3">
    <location>
        <begin position="139"/>
        <end position="148"/>
    </location>
</feature>
<dbReference type="EMBL" id="UOFU01000372">
    <property type="protein sequence ID" value="VAX04261.1"/>
    <property type="molecule type" value="Genomic_DNA"/>
</dbReference>
<gene>
    <name evidence="4" type="ORF">MNBD_GAMMA20-1047</name>
</gene>
<evidence type="ECO:0000256" key="1">
    <source>
        <dbReference type="ARBA" id="ARBA00022795"/>
    </source>
</evidence>
<accession>A0A3B1AR93</accession>
<sequence>MSNPTAEYRLHILLEMQQQNALRMLEVLQQECDALKGNDLQAFEQTMDAKLKHINDLEQQELSSFPELEEIVGSPCDRRQLEAFIINSKNPQLVARWQSLHTALKQCHEQNLLNQRILDASHAQLQQALSLLRGENHEQTSSCTYQDSGKSDRRPTQGQSIAIA</sequence>
<name>A0A3B1AR93_9ZZZZ</name>
<evidence type="ECO:0000256" key="3">
    <source>
        <dbReference type="SAM" id="MobiDB-lite"/>
    </source>
</evidence>
<dbReference type="GO" id="GO:0044780">
    <property type="term" value="P:bacterial-type flagellum assembly"/>
    <property type="evidence" value="ECO:0007669"/>
    <property type="project" value="InterPro"/>
</dbReference>
<dbReference type="SUPFAM" id="SSF140566">
    <property type="entry name" value="FlgN-like"/>
    <property type="match status" value="1"/>
</dbReference>
<keyword evidence="1" id="KW-1005">Bacterial flagellum biogenesis</keyword>
<evidence type="ECO:0008006" key="5">
    <source>
        <dbReference type="Google" id="ProtNLM"/>
    </source>
</evidence>
<feature type="coiled-coil region" evidence="2">
    <location>
        <begin position="18"/>
        <end position="60"/>
    </location>
</feature>
<evidence type="ECO:0000313" key="4">
    <source>
        <dbReference type="EMBL" id="VAX04261.1"/>
    </source>
</evidence>
<evidence type="ECO:0000256" key="2">
    <source>
        <dbReference type="SAM" id="Coils"/>
    </source>
</evidence>
<dbReference type="InterPro" id="IPR036679">
    <property type="entry name" value="FlgN-like_sf"/>
</dbReference>
<keyword evidence="2" id="KW-0175">Coiled coil</keyword>
<dbReference type="Pfam" id="PF05130">
    <property type="entry name" value="FlgN"/>
    <property type="match status" value="1"/>
</dbReference>
<dbReference type="AlphaFoldDB" id="A0A3B1AR93"/>
<dbReference type="Gene3D" id="1.20.58.300">
    <property type="entry name" value="FlgN-like"/>
    <property type="match status" value="1"/>
</dbReference>